<dbReference type="Proteomes" id="UP000694005">
    <property type="component" value="Chromosome A07"/>
</dbReference>
<dbReference type="Gramene" id="A07p35630.2_BraZ1">
    <property type="protein sequence ID" value="A07p35630.2_BraZ1.CDS"/>
    <property type="gene ID" value="A07g35630.2_BraZ1"/>
</dbReference>
<evidence type="ECO:0000313" key="2">
    <source>
        <dbReference type="Proteomes" id="UP000694005"/>
    </source>
</evidence>
<protein>
    <submittedName>
        <fullName evidence="1">Uncharacterized protein</fullName>
    </submittedName>
</protein>
<accession>A0A8D9HUT2</accession>
<dbReference type="AlphaFoldDB" id="A0A8D9HUT2"/>
<sequence length="81" mass="9741">MAMNPVRTTRKSFVHPERRLNQKKFETQFWSSQQTVNQVRKLRIEHNHISNTSYLNLNVLCCSLSQYFLNLAHTMWLNTFL</sequence>
<organism evidence="1 2">
    <name type="scientific">Brassica campestris</name>
    <name type="common">Field mustard</name>
    <dbReference type="NCBI Taxonomy" id="3711"/>
    <lineage>
        <taxon>Eukaryota</taxon>
        <taxon>Viridiplantae</taxon>
        <taxon>Streptophyta</taxon>
        <taxon>Embryophyta</taxon>
        <taxon>Tracheophyta</taxon>
        <taxon>Spermatophyta</taxon>
        <taxon>Magnoliopsida</taxon>
        <taxon>eudicotyledons</taxon>
        <taxon>Gunneridae</taxon>
        <taxon>Pentapetalae</taxon>
        <taxon>rosids</taxon>
        <taxon>malvids</taxon>
        <taxon>Brassicales</taxon>
        <taxon>Brassicaceae</taxon>
        <taxon>Brassiceae</taxon>
        <taxon>Brassica</taxon>
    </lineage>
</organism>
<proteinExistence type="predicted"/>
<name>A0A8D9HUT2_BRACM</name>
<reference evidence="1 2" key="1">
    <citation type="submission" date="2021-07" db="EMBL/GenBank/DDBJ databases">
        <authorList>
            <consortium name="Genoscope - CEA"/>
            <person name="William W."/>
        </authorList>
    </citation>
    <scope>NUCLEOTIDE SEQUENCE [LARGE SCALE GENOMIC DNA]</scope>
</reference>
<dbReference type="EMBL" id="LS974623">
    <property type="protein sequence ID" value="CAG7903919.1"/>
    <property type="molecule type" value="Genomic_DNA"/>
</dbReference>
<gene>
    <name evidence="1" type="ORF">BRAPAZ1V2_A07P35630.2</name>
</gene>
<evidence type="ECO:0000313" key="1">
    <source>
        <dbReference type="EMBL" id="CAG7903919.1"/>
    </source>
</evidence>